<keyword evidence="4" id="KW-1185">Reference proteome</keyword>
<reference evidence="3 4" key="1">
    <citation type="journal article" date="2008" name="BMC Genomics">
        <title>The missing link: Bordetella petrii is endowed with both the metabolic versatility of environmental bacteria and virulence traits of pathogenic Bordetellae.</title>
        <authorList>
            <person name="Gross R."/>
            <person name="Guzman C.A."/>
            <person name="Sebaihia M."/>
            <person name="Martins Dos Santos V.A."/>
            <person name="Pieper D.H."/>
            <person name="Koebnik R."/>
            <person name="Lechner M."/>
            <person name="Bartels D."/>
            <person name="Buhrmester J."/>
            <person name="Choudhuri J.V."/>
            <person name="Ebensen T."/>
            <person name="Gaigalat L."/>
            <person name="Herrmann S."/>
            <person name="Khachane A.N."/>
            <person name="Larisch C."/>
            <person name="Link S."/>
            <person name="Linke B."/>
            <person name="Meyer F."/>
            <person name="Mormann S."/>
            <person name="Nakunst D."/>
            <person name="Rueckert C."/>
            <person name="Schneiker-Bekel S."/>
            <person name="Schulze K."/>
            <person name="Vorhoelter F.J."/>
            <person name="Yevsa T."/>
            <person name="Engle J.T."/>
            <person name="Goldman W.E."/>
            <person name="Puehler A."/>
            <person name="Goebel U.B."/>
            <person name="Goesmann A."/>
            <person name="Bloecker H."/>
            <person name="Kaiser O."/>
            <person name="Martinez-Arias R."/>
        </authorList>
    </citation>
    <scope>NUCLEOTIDE SEQUENCE [LARGE SCALE GENOMIC DNA]</scope>
    <source>
        <strain evidence="4">ATCC BAA-461 / DSM 12804 / CCUG 43448 / CIP 107267 / Se-1111R</strain>
    </source>
</reference>
<organism evidence="3 4">
    <name type="scientific">Bordetella petrii (strain ATCC BAA-461 / DSM 12804 / CCUG 43448 / CIP 107267 / Se-1111R)</name>
    <dbReference type="NCBI Taxonomy" id="340100"/>
    <lineage>
        <taxon>Bacteria</taxon>
        <taxon>Pseudomonadati</taxon>
        <taxon>Pseudomonadota</taxon>
        <taxon>Betaproteobacteria</taxon>
        <taxon>Burkholderiales</taxon>
        <taxon>Alcaligenaceae</taxon>
        <taxon>Bordetella</taxon>
    </lineage>
</organism>
<evidence type="ECO:0000313" key="3">
    <source>
        <dbReference type="EMBL" id="CAP43272.1"/>
    </source>
</evidence>
<evidence type="ECO:0000256" key="1">
    <source>
        <dbReference type="SAM" id="MobiDB-lite"/>
    </source>
</evidence>
<accession>A9IS92</accession>
<protein>
    <submittedName>
        <fullName evidence="3">Lipoprotein</fullName>
    </submittedName>
</protein>
<dbReference type="Gene3D" id="3.30.10.10">
    <property type="entry name" value="Trypsin Inhibitor V, subunit A"/>
    <property type="match status" value="1"/>
</dbReference>
<feature type="compositionally biased region" description="Low complexity" evidence="1">
    <location>
        <begin position="25"/>
        <end position="43"/>
    </location>
</feature>
<feature type="signal peptide" evidence="2">
    <location>
        <begin position="1"/>
        <end position="25"/>
    </location>
</feature>
<keyword evidence="3" id="KW-0449">Lipoprotein</keyword>
<name>A9IS92_BORPD</name>
<evidence type="ECO:0000313" key="4">
    <source>
        <dbReference type="Proteomes" id="UP000001225"/>
    </source>
</evidence>
<dbReference type="PROSITE" id="PS51257">
    <property type="entry name" value="PROKAR_LIPOPROTEIN"/>
    <property type="match status" value="1"/>
</dbReference>
<dbReference type="KEGG" id="bpt:Bpet2930"/>
<dbReference type="STRING" id="94624.Bpet2930"/>
<dbReference type="PANTHER" id="PTHR39600">
    <property type="entry name" value="PEPTIDASE INHIBITOR I78 FAMILY PROTEIN"/>
    <property type="match status" value="1"/>
</dbReference>
<dbReference type="EMBL" id="AM902716">
    <property type="protein sequence ID" value="CAP43272.1"/>
    <property type="molecule type" value="Genomic_DNA"/>
</dbReference>
<dbReference type="InterPro" id="IPR021719">
    <property type="entry name" value="Prot_inh_I78"/>
</dbReference>
<dbReference type="Proteomes" id="UP000001225">
    <property type="component" value="Chromosome"/>
</dbReference>
<evidence type="ECO:0000256" key="2">
    <source>
        <dbReference type="SAM" id="SignalP"/>
    </source>
</evidence>
<dbReference type="PANTHER" id="PTHR39600:SF1">
    <property type="entry name" value="PEPTIDASE INHIBITOR I78 FAMILY PROTEIN"/>
    <property type="match status" value="1"/>
</dbReference>
<feature type="chain" id="PRO_5002739032" evidence="2">
    <location>
        <begin position="26"/>
        <end position="111"/>
    </location>
</feature>
<dbReference type="AlphaFoldDB" id="A9IS92"/>
<proteinExistence type="predicted"/>
<keyword evidence="2" id="KW-0732">Signal</keyword>
<dbReference type="Pfam" id="PF11720">
    <property type="entry name" value="Inhibitor_I78"/>
    <property type="match status" value="1"/>
</dbReference>
<sequence length="111" mass="11412">MIRKLIPVFLAAGLTACATSGTQRASSDAPAAGNAGAASSSVPSAACDAQPVQDLIGKKYSESVASDARTRSQSSQLRVMRPGQVMTMEYNPARLNIILDGGDVITALRCG</sequence>
<gene>
    <name evidence="3" type="ordered locus">Bpet2930</name>
</gene>
<feature type="region of interest" description="Disordered" evidence="1">
    <location>
        <begin position="23"/>
        <end position="43"/>
    </location>
</feature>
<dbReference type="eggNOG" id="ENOG50339MI">
    <property type="taxonomic scope" value="Bacteria"/>
</dbReference>